<sequence length="471" mass="50172">MTDMGAAVAAGSVSDGGGQAQQAASLFLRDVKHLLRWHAVAVGVALAATPVVYQVARVMAQRYRAELVNLAKDAVQREELFNGAEADSVLIDPAEEGSISISYNSDSKDAREAEGGAGDNAPAFWAGSSRSASHQPASIFTHRFGRCHSWVVSSFAHRVLAAQRAPNVQFARTCSWGVVCQYGVVVLRAATTSCLVSVSSLTVFYAGCRALDYVVPFGAPPAAAATKDAAPTSLLNAVATEPLFITAAPPSPAVNSTYGLYSFGVSAAGVWSRLFPRFGAMQTLWQRLTGCKQPLHAEWRDGLTAPLSSSPHALADSVWASLSPRGYFIVSLLPRLPSRIAAGLWWLARRSSTVLMRQWYAVSSSASPTTKVAAPGAGASANPGTPAPSQRRRRRHSTKLIHWRVSKTAMMLAGDVVFAGIVFLATSCASSTSRGGSSPRWQLVHNDANTRYDFYCWAEAICSTLSMLGLY</sequence>
<dbReference type="RefSeq" id="XP_067064891.1">
    <property type="nucleotide sequence ID" value="XM_067209841.1"/>
</dbReference>
<keyword evidence="4" id="KW-1185">Reference proteome</keyword>
<proteinExistence type="predicted"/>
<feature type="region of interest" description="Disordered" evidence="1">
    <location>
        <begin position="371"/>
        <end position="396"/>
    </location>
</feature>
<dbReference type="GeneID" id="92363775"/>
<evidence type="ECO:0000313" key="3">
    <source>
        <dbReference type="EMBL" id="KAG5484398.1"/>
    </source>
</evidence>
<feature type="compositionally biased region" description="Low complexity" evidence="1">
    <location>
        <begin position="373"/>
        <end position="388"/>
    </location>
</feature>
<evidence type="ECO:0000313" key="4">
    <source>
        <dbReference type="Proteomes" id="UP000674143"/>
    </source>
</evidence>
<reference evidence="3 4" key="1">
    <citation type="submission" date="2021-02" db="EMBL/GenBank/DDBJ databases">
        <title>Leishmania (Mundinia) orientalis Genome sequencing and assembly.</title>
        <authorList>
            <person name="Almutairi H."/>
            <person name="Gatherer D."/>
        </authorList>
    </citation>
    <scope>NUCLEOTIDE SEQUENCE [LARGE SCALE GENOMIC DNA]</scope>
    <source>
        <strain evidence="3">LSCM4</strain>
    </source>
</reference>
<comment type="caution">
    <text evidence="3">The sequence shown here is derived from an EMBL/GenBank/DDBJ whole genome shotgun (WGS) entry which is preliminary data.</text>
</comment>
<accession>A0A836HN29</accession>
<dbReference type="EMBL" id="JAFHLR010000013">
    <property type="protein sequence ID" value="KAG5484398.1"/>
    <property type="molecule type" value="Genomic_DNA"/>
</dbReference>
<name>A0A836HN29_9TRYP</name>
<keyword evidence="2" id="KW-0812">Transmembrane</keyword>
<keyword evidence="2" id="KW-0472">Membrane</keyword>
<dbReference type="AlphaFoldDB" id="A0A836HN29"/>
<evidence type="ECO:0000256" key="2">
    <source>
        <dbReference type="SAM" id="Phobius"/>
    </source>
</evidence>
<protein>
    <submittedName>
        <fullName evidence="3">Uncharacterized protein</fullName>
    </submittedName>
</protein>
<dbReference type="Proteomes" id="UP000674143">
    <property type="component" value="Chromosome 13"/>
</dbReference>
<feature type="transmembrane region" description="Helical" evidence="2">
    <location>
        <begin position="36"/>
        <end position="56"/>
    </location>
</feature>
<dbReference type="KEGG" id="loi:92363775"/>
<keyword evidence="2" id="KW-1133">Transmembrane helix</keyword>
<evidence type="ECO:0000256" key="1">
    <source>
        <dbReference type="SAM" id="MobiDB-lite"/>
    </source>
</evidence>
<organism evidence="3 4">
    <name type="scientific">Leishmania orientalis</name>
    <dbReference type="NCBI Taxonomy" id="2249476"/>
    <lineage>
        <taxon>Eukaryota</taxon>
        <taxon>Discoba</taxon>
        <taxon>Euglenozoa</taxon>
        <taxon>Kinetoplastea</taxon>
        <taxon>Metakinetoplastina</taxon>
        <taxon>Trypanosomatida</taxon>
        <taxon>Trypanosomatidae</taxon>
        <taxon>Leishmaniinae</taxon>
        <taxon>Leishmania</taxon>
    </lineage>
</organism>
<gene>
    <name evidence="3" type="ORF">LSCM4_07965</name>
</gene>